<evidence type="ECO:0000313" key="1">
    <source>
        <dbReference type="EMBL" id="KAB1251157.1"/>
    </source>
</evidence>
<protein>
    <submittedName>
        <fullName evidence="1">Protein FAM222B</fullName>
    </submittedName>
</protein>
<name>A0A5N4BX24_CAMDR</name>
<dbReference type="EMBL" id="JWIN03012594">
    <property type="protein sequence ID" value="KAB1251157.1"/>
    <property type="molecule type" value="Genomic_DNA"/>
</dbReference>
<accession>A0A5N4BX24</accession>
<evidence type="ECO:0000313" key="2">
    <source>
        <dbReference type="Proteomes" id="UP000299084"/>
    </source>
</evidence>
<comment type="caution">
    <text evidence="1">The sequence shown here is derived from an EMBL/GenBank/DDBJ whole genome shotgun (WGS) entry which is preliminary data.</text>
</comment>
<reference evidence="1 2" key="1">
    <citation type="journal article" date="2019" name="Mol. Ecol. Resour.">
        <title>Improving Illumina assemblies with Hi-C and long reads: an example with the North African dromedary.</title>
        <authorList>
            <person name="Elbers J.P."/>
            <person name="Rogers M.F."/>
            <person name="Perelman P.L."/>
            <person name="Proskuryakova A.A."/>
            <person name="Serdyukova N.A."/>
            <person name="Johnson W.E."/>
            <person name="Horin P."/>
            <person name="Corander J."/>
            <person name="Murphy D."/>
            <person name="Burger P.A."/>
        </authorList>
    </citation>
    <scope>NUCLEOTIDE SEQUENCE [LARGE SCALE GENOMIC DNA]</scope>
    <source>
        <strain evidence="1">Drom800</strain>
        <tissue evidence="1">Blood</tissue>
    </source>
</reference>
<dbReference type="Pfam" id="PF15258">
    <property type="entry name" value="FAM222A"/>
    <property type="match status" value="2"/>
</dbReference>
<dbReference type="AlphaFoldDB" id="A0A5N4BX24"/>
<proteinExistence type="predicted"/>
<keyword evidence="2" id="KW-1185">Reference proteome</keyword>
<sequence length="215" mass="22428">MPDSDDPLNVTGSTSTIALSMAATLQQSQPLDLSCIVQQINQVCQTRAGISTASVCEGQLADPSPSSHSLLINANTQVSTHSVPTPVPYVCHPGEANPIPTVNGLAALLAYPSGHYFQPLWNNVLATPKSNSSGSHDLAMRFHGGHPAGTPFDCAGAAGAHHRAVAWGGPVASQNSLMQTVDYLSGDVQQACFREQSLAMLSKAHRAPGNRALIL</sequence>
<gene>
    <name evidence="1" type="ORF">Cadr_000031283</name>
</gene>
<dbReference type="PANTHER" id="PTHR16070">
    <property type="entry name" value="PROTEIN FAM222A-RELATED"/>
    <property type="match status" value="1"/>
</dbReference>
<dbReference type="InterPro" id="IPR029340">
    <property type="entry name" value="FAM222"/>
</dbReference>
<dbReference type="Proteomes" id="UP000299084">
    <property type="component" value="Unassembled WGS sequence"/>
</dbReference>
<organism evidence="1 2">
    <name type="scientific">Camelus dromedarius</name>
    <name type="common">Dromedary</name>
    <name type="synonym">Arabian camel</name>
    <dbReference type="NCBI Taxonomy" id="9838"/>
    <lineage>
        <taxon>Eukaryota</taxon>
        <taxon>Metazoa</taxon>
        <taxon>Chordata</taxon>
        <taxon>Craniata</taxon>
        <taxon>Vertebrata</taxon>
        <taxon>Euteleostomi</taxon>
        <taxon>Mammalia</taxon>
        <taxon>Eutheria</taxon>
        <taxon>Laurasiatheria</taxon>
        <taxon>Artiodactyla</taxon>
        <taxon>Tylopoda</taxon>
        <taxon>Camelidae</taxon>
        <taxon>Camelus</taxon>
    </lineage>
</organism>
<dbReference type="PANTHER" id="PTHR16070:SF1">
    <property type="entry name" value="PROTEIN FAM222B"/>
    <property type="match status" value="1"/>
</dbReference>